<dbReference type="EMBL" id="JBDIZK010000003">
    <property type="protein sequence ID" value="MEN3746705.1"/>
    <property type="molecule type" value="Genomic_DNA"/>
</dbReference>
<evidence type="ECO:0000256" key="4">
    <source>
        <dbReference type="ARBA" id="ARBA00022496"/>
    </source>
</evidence>
<feature type="domain" description="TonB-dependent receptor-like beta-barrel" evidence="13">
    <location>
        <begin position="281"/>
        <end position="718"/>
    </location>
</feature>
<dbReference type="RefSeq" id="WP_346245708.1">
    <property type="nucleotide sequence ID" value="NZ_JBDIZK010000003.1"/>
</dbReference>
<dbReference type="Proteomes" id="UP001427805">
    <property type="component" value="Unassembled WGS sequence"/>
</dbReference>
<comment type="similarity">
    <text evidence="11 12">Belongs to the TonB-dependent receptor family.</text>
</comment>
<evidence type="ECO:0000313" key="16">
    <source>
        <dbReference type="Proteomes" id="UP001427805"/>
    </source>
</evidence>
<evidence type="ECO:0000256" key="7">
    <source>
        <dbReference type="ARBA" id="ARBA00023065"/>
    </source>
</evidence>
<evidence type="ECO:0000256" key="6">
    <source>
        <dbReference type="ARBA" id="ARBA00023004"/>
    </source>
</evidence>
<evidence type="ECO:0000256" key="10">
    <source>
        <dbReference type="ARBA" id="ARBA00023237"/>
    </source>
</evidence>
<reference evidence="15 16" key="1">
    <citation type="submission" date="2024-05" db="EMBL/GenBank/DDBJ databases">
        <title>Sphingomonas sp. HF-S3 16S ribosomal RNA gene Genome sequencing and assembly.</title>
        <authorList>
            <person name="Lee H."/>
        </authorList>
    </citation>
    <scope>NUCLEOTIDE SEQUENCE [LARGE SCALE GENOMIC DNA]</scope>
    <source>
        <strain evidence="15 16">HF-S3</strain>
    </source>
</reference>
<keyword evidence="3 11" id="KW-1134">Transmembrane beta strand</keyword>
<evidence type="ECO:0000313" key="15">
    <source>
        <dbReference type="EMBL" id="MEN3746705.1"/>
    </source>
</evidence>
<gene>
    <name evidence="15" type="ORF">TPR58_05975</name>
</gene>
<evidence type="ECO:0000259" key="14">
    <source>
        <dbReference type="Pfam" id="PF07715"/>
    </source>
</evidence>
<keyword evidence="15" id="KW-0675">Receptor</keyword>
<keyword evidence="7" id="KW-0406">Ion transport</keyword>
<protein>
    <submittedName>
        <fullName evidence="15">TonB-dependent receptor</fullName>
    </submittedName>
</protein>
<dbReference type="PROSITE" id="PS52016">
    <property type="entry name" value="TONB_DEPENDENT_REC_3"/>
    <property type="match status" value="1"/>
</dbReference>
<evidence type="ECO:0000259" key="13">
    <source>
        <dbReference type="Pfam" id="PF00593"/>
    </source>
</evidence>
<accession>A0ABV0B578</accession>
<keyword evidence="5 11" id="KW-0812">Transmembrane</keyword>
<comment type="subcellular location">
    <subcellularLocation>
        <location evidence="1 11">Cell outer membrane</location>
        <topology evidence="1 11">Multi-pass membrane protein</topology>
    </subcellularLocation>
</comment>
<feature type="domain" description="TonB-dependent receptor plug" evidence="14">
    <location>
        <begin position="77"/>
        <end position="187"/>
    </location>
</feature>
<evidence type="ECO:0000256" key="5">
    <source>
        <dbReference type="ARBA" id="ARBA00022692"/>
    </source>
</evidence>
<proteinExistence type="inferred from homology"/>
<dbReference type="InterPro" id="IPR036942">
    <property type="entry name" value="Beta-barrel_TonB_sf"/>
</dbReference>
<evidence type="ECO:0000256" key="3">
    <source>
        <dbReference type="ARBA" id="ARBA00022452"/>
    </source>
</evidence>
<dbReference type="PANTHER" id="PTHR32552:SF81">
    <property type="entry name" value="TONB-DEPENDENT OUTER MEMBRANE RECEPTOR"/>
    <property type="match status" value="1"/>
</dbReference>
<sequence length="756" mass="80754">MGNRERDASLGHRLTQLGAASALAVISATLPFQAAWAQSSDGQAAQSQSPAANTATAEDAVSDIVVTANKREQGLSTVAAGISAVSSDTLTTRSADSIADYIAFVPGLSINSYGNTGHGAVSIRGVSPQSVGATTATYVDDIPVGPASPATRGSQFTVDLDPTDLDRVEVLKGPQGTLYGASSMGGVLHYVTRAPNLARTELTASQELNFIDGGEAGVKVRAAISTPIVTGKLAVRASGYYRYSGGYITDLGISGKGANRSRDWGFRGSLKYAPTGNFSIRLDAVRQHSKSDGGANVDYVLATKAPFYGDLEQRRYVAEPFGVDLELYSASINWDLGPGTLVSATSYSKFDTSVQYDATDLQRSYNSIFPVGPATPLGRGYDGSVKKTTQEVRFVSNRFGPVEFMAGGFYQNEDLFEVASYRSFLPSGQIAPVSPRIIANRTAGLTEYAGFANGTFYLTERLDITAGYRYSSIDTDNLSVRTGVLVSRTAPTTPFTSTSGSSENASTYLAGVRWRPTDSLLLYGRAASGYRPGGGRTVPPGSPAGFAPFFTSDSLWSYEAGAKLRTLGGRLLVEFDGFWIDWSNIQALEPVANDATDGNAGKARSKGVEFQASYVPVRGLTLGGNFAYTDGRFTEGNIVTQVTPGQKLYFVPEWTAGAYAEYSAPVSDTMSITFGGDWNTRSSQLDSSRRTLDAYALWNAHAGFQTGLFSVNFYVKNLTDKRALLGSVISNSYRLPYYPFTINQPRTFGIILSQKY</sequence>
<keyword evidence="4" id="KW-0410">Iron transport</keyword>
<keyword evidence="2 11" id="KW-0813">Transport</keyword>
<dbReference type="InterPro" id="IPR000531">
    <property type="entry name" value="Beta-barrel_TonB"/>
</dbReference>
<dbReference type="Pfam" id="PF00593">
    <property type="entry name" value="TonB_dep_Rec_b-barrel"/>
    <property type="match status" value="1"/>
</dbReference>
<dbReference type="Gene3D" id="2.40.170.20">
    <property type="entry name" value="TonB-dependent receptor, beta-barrel domain"/>
    <property type="match status" value="1"/>
</dbReference>
<keyword evidence="16" id="KW-1185">Reference proteome</keyword>
<dbReference type="InterPro" id="IPR012910">
    <property type="entry name" value="Plug_dom"/>
</dbReference>
<evidence type="ECO:0000256" key="1">
    <source>
        <dbReference type="ARBA" id="ARBA00004571"/>
    </source>
</evidence>
<dbReference type="SUPFAM" id="SSF56935">
    <property type="entry name" value="Porins"/>
    <property type="match status" value="1"/>
</dbReference>
<dbReference type="Pfam" id="PF07715">
    <property type="entry name" value="Plug"/>
    <property type="match status" value="1"/>
</dbReference>
<keyword evidence="9 11" id="KW-0472">Membrane</keyword>
<evidence type="ECO:0000256" key="11">
    <source>
        <dbReference type="PROSITE-ProRule" id="PRU01360"/>
    </source>
</evidence>
<dbReference type="InterPro" id="IPR039426">
    <property type="entry name" value="TonB-dep_rcpt-like"/>
</dbReference>
<dbReference type="CDD" id="cd01347">
    <property type="entry name" value="ligand_gated_channel"/>
    <property type="match status" value="1"/>
</dbReference>
<comment type="caution">
    <text evidence="15">The sequence shown here is derived from an EMBL/GenBank/DDBJ whole genome shotgun (WGS) entry which is preliminary data.</text>
</comment>
<keyword evidence="10 11" id="KW-0998">Cell outer membrane</keyword>
<organism evidence="15 16">
    <name type="scientific">Sphingomonas rustica</name>
    <dbReference type="NCBI Taxonomy" id="3103142"/>
    <lineage>
        <taxon>Bacteria</taxon>
        <taxon>Pseudomonadati</taxon>
        <taxon>Pseudomonadota</taxon>
        <taxon>Alphaproteobacteria</taxon>
        <taxon>Sphingomonadales</taxon>
        <taxon>Sphingomonadaceae</taxon>
        <taxon>Sphingomonas</taxon>
    </lineage>
</organism>
<dbReference type="PANTHER" id="PTHR32552">
    <property type="entry name" value="FERRICHROME IRON RECEPTOR-RELATED"/>
    <property type="match status" value="1"/>
</dbReference>
<evidence type="ECO:0000256" key="9">
    <source>
        <dbReference type="ARBA" id="ARBA00023136"/>
    </source>
</evidence>
<evidence type="ECO:0000256" key="12">
    <source>
        <dbReference type="RuleBase" id="RU003357"/>
    </source>
</evidence>
<keyword evidence="6" id="KW-0408">Iron</keyword>
<evidence type="ECO:0000256" key="2">
    <source>
        <dbReference type="ARBA" id="ARBA00022448"/>
    </source>
</evidence>
<name>A0ABV0B578_9SPHN</name>
<keyword evidence="8 12" id="KW-0798">TonB box</keyword>
<evidence type="ECO:0000256" key="8">
    <source>
        <dbReference type="ARBA" id="ARBA00023077"/>
    </source>
</evidence>